<dbReference type="OrthoDB" id="9771846at2"/>
<proteinExistence type="inferred from homology"/>
<evidence type="ECO:0000256" key="2">
    <source>
        <dbReference type="ARBA" id="ARBA00006739"/>
    </source>
</evidence>
<dbReference type="GO" id="GO:0016757">
    <property type="term" value="F:glycosyltransferase activity"/>
    <property type="evidence" value="ECO:0007669"/>
    <property type="project" value="UniProtKB-KW"/>
</dbReference>
<dbReference type="PANTHER" id="PTHR43179">
    <property type="entry name" value="RHAMNOSYLTRANSFERASE WBBL"/>
    <property type="match status" value="1"/>
</dbReference>
<accession>A0A2T0TR19</accession>
<keyword evidence="6" id="KW-1185">Reference proteome</keyword>
<keyword evidence="4 5" id="KW-0808">Transferase</keyword>
<dbReference type="PANTHER" id="PTHR43179:SF12">
    <property type="entry name" value="GALACTOFURANOSYLTRANSFERASE GLFT2"/>
    <property type="match status" value="1"/>
</dbReference>
<dbReference type="Proteomes" id="UP000239210">
    <property type="component" value="Unassembled WGS sequence"/>
</dbReference>
<dbReference type="SUPFAM" id="SSF53448">
    <property type="entry name" value="Nucleotide-diphospho-sugar transferases"/>
    <property type="match status" value="1"/>
</dbReference>
<evidence type="ECO:0000313" key="6">
    <source>
        <dbReference type="Proteomes" id="UP000239210"/>
    </source>
</evidence>
<reference evidence="5 6" key="1">
    <citation type="submission" date="2018-03" db="EMBL/GenBank/DDBJ databases">
        <title>Genomic Encyclopedia of Archaeal and Bacterial Type Strains, Phase II (KMG-II): from individual species to whole genera.</title>
        <authorList>
            <person name="Goeker M."/>
        </authorList>
    </citation>
    <scope>NUCLEOTIDE SEQUENCE [LARGE SCALE GENOMIC DNA]</scope>
    <source>
        <strain evidence="5 6">DSM 45416</strain>
    </source>
</reference>
<protein>
    <submittedName>
        <fullName evidence="5">GT2 family glycosyltransferase</fullName>
    </submittedName>
</protein>
<name>A0A2T0TR19_9ACTN</name>
<dbReference type="EMBL" id="PVTG01000010">
    <property type="protein sequence ID" value="PRY48125.1"/>
    <property type="molecule type" value="Genomic_DNA"/>
</dbReference>
<dbReference type="InterPro" id="IPR029044">
    <property type="entry name" value="Nucleotide-diphossugar_trans"/>
</dbReference>
<evidence type="ECO:0000313" key="5">
    <source>
        <dbReference type="EMBL" id="PRY48125.1"/>
    </source>
</evidence>
<evidence type="ECO:0000256" key="3">
    <source>
        <dbReference type="ARBA" id="ARBA00022676"/>
    </source>
</evidence>
<gene>
    <name evidence="5" type="ORF">LY71_11011</name>
</gene>
<dbReference type="Gene3D" id="3.90.550.10">
    <property type="entry name" value="Spore Coat Polysaccharide Biosynthesis Protein SpsA, Chain A"/>
    <property type="match status" value="1"/>
</dbReference>
<organism evidence="5 6">
    <name type="scientific">Geodermatophilus tzadiensis</name>
    <dbReference type="NCBI Taxonomy" id="1137988"/>
    <lineage>
        <taxon>Bacteria</taxon>
        <taxon>Bacillati</taxon>
        <taxon>Actinomycetota</taxon>
        <taxon>Actinomycetes</taxon>
        <taxon>Geodermatophilales</taxon>
        <taxon>Geodermatophilaceae</taxon>
        <taxon>Geodermatophilus</taxon>
    </lineage>
</organism>
<keyword evidence="3" id="KW-0328">Glycosyltransferase</keyword>
<sequence length="316" mass="34102">MQAGHSQHTCPFDVELVIVAYRSRAQVTELLAGLPADIPLAVVDNFDDGDGLAQVVLDRPNGRYMRGGGIGYSRAANLAARSSEAEFLVFLNPDTRPDIEVITTLVEDVATDPLCSTSAGVVVDSRGRAEWAVGGWEPTLPRAIAHAVGAHRAFPRLGIYCHPEVGQSLDVDWVSGSVMAVRRQTFLDLGCFDEDFYVYNDDVAFGRQSRAHGLYQRLRTDVTIFSAGGSGAPSLEMGRLHGSSMSRYLHKHHRPVAATAIVTSLGLGYTGRALARLLLGHVHRAREDWAHAVGLVTARATVAGRLVADGRRGRPV</sequence>
<evidence type="ECO:0000256" key="1">
    <source>
        <dbReference type="ARBA" id="ARBA00004776"/>
    </source>
</evidence>
<comment type="similarity">
    <text evidence="2">Belongs to the glycosyltransferase 2 family.</text>
</comment>
<evidence type="ECO:0000256" key="4">
    <source>
        <dbReference type="ARBA" id="ARBA00022679"/>
    </source>
</evidence>
<comment type="caution">
    <text evidence="5">The sequence shown here is derived from an EMBL/GenBank/DDBJ whole genome shotgun (WGS) entry which is preliminary data.</text>
</comment>
<dbReference type="AlphaFoldDB" id="A0A2T0TR19"/>
<comment type="pathway">
    <text evidence="1">Cell wall biogenesis; cell wall polysaccharide biosynthesis.</text>
</comment>